<evidence type="ECO:0000256" key="11">
    <source>
        <dbReference type="ARBA" id="ARBA00023237"/>
    </source>
</evidence>
<feature type="domain" description="TonB-dependent receptor-like beta-barrel" evidence="16">
    <location>
        <begin position="239"/>
        <end position="638"/>
    </location>
</feature>
<keyword evidence="3 12" id="KW-0813">Transport</keyword>
<evidence type="ECO:0000256" key="3">
    <source>
        <dbReference type="ARBA" id="ARBA00022448"/>
    </source>
</evidence>
<dbReference type="GO" id="GO:0009279">
    <property type="term" value="C:cell outer membrane"/>
    <property type="evidence" value="ECO:0007669"/>
    <property type="project" value="UniProtKB-SubCell"/>
</dbReference>
<evidence type="ECO:0000256" key="4">
    <source>
        <dbReference type="ARBA" id="ARBA00022452"/>
    </source>
</evidence>
<feature type="chain" id="PRO_5014769887" evidence="15">
    <location>
        <begin position="23"/>
        <end position="665"/>
    </location>
</feature>
<dbReference type="PANTHER" id="PTHR30069:SF53">
    <property type="entry name" value="COLICIN I RECEPTOR-RELATED"/>
    <property type="match status" value="1"/>
</dbReference>
<feature type="signal peptide" evidence="15">
    <location>
        <begin position="1"/>
        <end position="22"/>
    </location>
</feature>
<evidence type="ECO:0000256" key="9">
    <source>
        <dbReference type="ARBA" id="ARBA00023136"/>
    </source>
</evidence>
<dbReference type="Pfam" id="PF00593">
    <property type="entry name" value="TonB_dep_Rec_b-barrel"/>
    <property type="match status" value="1"/>
</dbReference>
<evidence type="ECO:0000256" key="8">
    <source>
        <dbReference type="ARBA" id="ARBA00023077"/>
    </source>
</evidence>
<dbReference type="RefSeq" id="WP_026230121.1">
    <property type="nucleotide sequence ID" value="NZ_KB890198.1"/>
</dbReference>
<evidence type="ECO:0000256" key="14">
    <source>
        <dbReference type="SAM" id="MobiDB-lite"/>
    </source>
</evidence>
<dbReference type="OrthoDB" id="183532at2"/>
<feature type="region of interest" description="Disordered" evidence="14">
    <location>
        <begin position="23"/>
        <end position="76"/>
    </location>
</feature>
<evidence type="ECO:0000256" key="13">
    <source>
        <dbReference type="RuleBase" id="RU003357"/>
    </source>
</evidence>
<evidence type="ECO:0000256" key="12">
    <source>
        <dbReference type="PROSITE-ProRule" id="PRU01360"/>
    </source>
</evidence>
<evidence type="ECO:0000259" key="17">
    <source>
        <dbReference type="Pfam" id="PF07715"/>
    </source>
</evidence>
<feature type="domain" description="TonB-dependent receptor plug" evidence="17">
    <location>
        <begin position="101"/>
        <end position="201"/>
    </location>
</feature>
<comment type="similarity">
    <text evidence="2 12 13">Belongs to the TonB-dependent receptor family.</text>
</comment>
<name>A0A2N7X3E0_9BURK</name>
<evidence type="ECO:0000256" key="5">
    <source>
        <dbReference type="ARBA" id="ARBA00022692"/>
    </source>
</evidence>
<keyword evidence="19" id="KW-1185">Reference proteome</keyword>
<keyword evidence="4 12" id="KW-1134">Transmembrane beta strand</keyword>
<gene>
    <name evidence="18" type="ORF">C0Z20_14935</name>
</gene>
<dbReference type="Gene3D" id="2.170.130.10">
    <property type="entry name" value="TonB-dependent receptor, plug domain"/>
    <property type="match status" value="1"/>
</dbReference>
<keyword evidence="7" id="KW-0406">Ion transport</keyword>
<evidence type="ECO:0000313" key="18">
    <source>
        <dbReference type="EMBL" id="PMS36134.1"/>
    </source>
</evidence>
<dbReference type="Pfam" id="PF07715">
    <property type="entry name" value="Plug"/>
    <property type="match status" value="1"/>
</dbReference>
<keyword evidence="10 18" id="KW-0675">Receptor</keyword>
<evidence type="ECO:0000256" key="7">
    <source>
        <dbReference type="ARBA" id="ARBA00023065"/>
    </source>
</evidence>
<dbReference type="InterPro" id="IPR012910">
    <property type="entry name" value="Plug_dom"/>
</dbReference>
<evidence type="ECO:0000256" key="15">
    <source>
        <dbReference type="SAM" id="SignalP"/>
    </source>
</evidence>
<dbReference type="Gene3D" id="2.40.170.20">
    <property type="entry name" value="TonB-dependent receptor, beta-barrel domain"/>
    <property type="match status" value="1"/>
</dbReference>
<evidence type="ECO:0000259" key="16">
    <source>
        <dbReference type="Pfam" id="PF00593"/>
    </source>
</evidence>
<comment type="caution">
    <text evidence="18">The sequence shown here is derived from an EMBL/GenBank/DDBJ whole genome shotgun (WGS) entry which is preliminary data.</text>
</comment>
<sequence length="665" mass="71389">MPTPLLRATLVALAGLPLAALAQSAPDDSTSPTSSHPSASSASSASPSSASLPSSSSAPQAKIAAPSTSATQATESDGVPLAPIVVTAQRGAQPLADAIPQTTRFDRQDIDDSTATDLPGLLALAPGAQIVRNGGPGSNATLMLRGGSAAQSLVLIDGVRVDSVSLGQAQIGQIPLSQIDHVEVVNGDVSALYGSGAMGGVVQVFTKDGGDHPPRFHFSLGYGSYHTQTQALGVDGALDKDGKTTFSVDLSRYKTDGFSSIDPALAPAANPNANGYLNESLSVALRHKFSENWDAGVRFFQSDGNDSYDNAFGVPTDVNNLYSKVRQASVFANGKLTDWWTTHFTVAEGDDRSVVKTNDVYNNRFDTNNRQYTWQNDFKFAPGEKVQIGYERLDQSLDSDIFAAPGRHVNSFFAGYAGRFGASQIQANVRRDQYSDFGAANTYYLGYGFDFTEHWKVTASYSSAFRAPSFDDLYFPGSGNPSIRPERSHSVEAALQYASDSLGVLRLTAFETRYTDLINYVSTQGGLFFVAENVGRAKVQGLEGSWSGHVGKTDVRAALTVQNPVDEDADTDLVRRARRFASLSANRSIGAWRVGGEWIVSSERNDNGVKLGGYGLVNLSARYNITKAWYVSAQVENLLDKNYELAYPYNTPRRSAFITVGWQQQ</sequence>
<comment type="subcellular location">
    <subcellularLocation>
        <location evidence="1 12">Cell outer membrane</location>
        <topology evidence="1 12">Multi-pass membrane protein</topology>
    </subcellularLocation>
</comment>
<dbReference type="Proteomes" id="UP000235777">
    <property type="component" value="Unassembled WGS sequence"/>
</dbReference>
<dbReference type="InterPro" id="IPR037066">
    <property type="entry name" value="Plug_dom_sf"/>
</dbReference>
<feature type="compositionally biased region" description="Polar residues" evidence="14">
    <location>
        <begin position="66"/>
        <end position="75"/>
    </location>
</feature>
<keyword evidence="9 12" id="KW-0472">Membrane</keyword>
<dbReference type="CDD" id="cd01347">
    <property type="entry name" value="ligand_gated_channel"/>
    <property type="match status" value="1"/>
</dbReference>
<dbReference type="PROSITE" id="PS52016">
    <property type="entry name" value="TONB_DEPENDENT_REC_3"/>
    <property type="match status" value="1"/>
</dbReference>
<keyword evidence="6 15" id="KW-0732">Signal</keyword>
<keyword evidence="5 12" id="KW-0812">Transmembrane</keyword>
<dbReference type="AlphaFoldDB" id="A0A2N7X3E0"/>
<organism evidence="18 19">
    <name type="scientific">Trinickia symbiotica</name>
    <dbReference type="NCBI Taxonomy" id="863227"/>
    <lineage>
        <taxon>Bacteria</taxon>
        <taxon>Pseudomonadati</taxon>
        <taxon>Pseudomonadota</taxon>
        <taxon>Betaproteobacteria</taxon>
        <taxon>Burkholderiales</taxon>
        <taxon>Burkholderiaceae</taxon>
        <taxon>Trinickia</taxon>
    </lineage>
</organism>
<dbReference type="SUPFAM" id="SSF56935">
    <property type="entry name" value="Porins"/>
    <property type="match status" value="1"/>
</dbReference>
<dbReference type="InterPro" id="IPR000531">
    <property type="entry name" value="Beta-barrel_TonB"/>
</dbReference>
<reference evidence="18 19" key="1">
    <citation type="submission" date="2018-01" db="EMBL/GenBank/DDBJ databases">
        <title>Whole genome analyses suggest that Burkholderia sensu lato contains two further novel genera in the rhizoxinica-symbiotica group Mycetohabitans gen. nov., and Trinickia gen. nov.: implications for the evolution of diazotrophy and nodulation in the Burkholderiaceae.</title>
        <authorList>
            <person name="Estrada-de los Santos P."/>
            <person name="Palmer M."/>
            <person name="Chavez-Ramirez B."/>
            <person name="Beukes C."/>
            <person name="Steenkamp E.T."/>
            <person name="Hirsch A.M."/>
            <person name="Manyaka P."/>
            <person name="Maluk M."/>
            <person name="Lafos M."/>
            <person name="Crook M."/>
            <person name="Gross E."/>
            <person name="Simon M.F."/>
            <person name="Bueno dos Reis Junior F."/>
            <person name="Poole P.S."/>
            <person name="Venter S.N."/>
            <person name="James E.K."/>
        </authorList>
    </citation>
    <scope>NUCLEOTIDE SEQUENCE [LARGE SCALE GENOMIC DNA]</scope>
    <source>
        <strain evidence="18 19">JPY 581</strain>
    </source>
</reference>
<keyword evidence="8 13" id="KW-0798">TonB box</keyword>
<evidence type="ECO:0000256" key="6">
    <source>
        <dbReference type="ARBA" id="ARBA00022729"/>
    </source>
</evidence>
<accession>A0A2N7X3E0</accession>
<evidence type="ECO:0000256" key="2">
    <source>
        <dbReference type="ARBA" id="ARBA00009810"/>
    </source>
</evidence>
<dbReference type="InterPro" id="IPR036942">
    <property type="entry name" value="Beta-barrel_TonB_sf"/>
</dbReference>
<dbReference type="GO" id="GO:0006811">
    <property type="term" value="P:monoatomic ion transport"/>
    <property type="evidence" value="ECO:0007669"/>
    <property type="project" value="UniProtKB-KW"/>
</dbReference>
<protein>
    <submittedName>
        <fullName evidence="18">TonB-dependent receptor</fullName>
    </submittedName>
</protein>
<dbReference type="EMBL" id="PNYC01000008">
    <property type="protein sequence ID" value="PMS36134.1"/>
    <property type="molecule type" value="Genomic_DNA"/>
</dbReference>
<evidence type="ECO:0000256" key="10">
    <source>
        <dbReference type="ARBA" id="ARBA00023170"/>
    </source>
</evidence>
<dbReference type="PANTHER" id="PTHR30069">
    <property type="entry name" value="TONB-DEPENDENT OUTER MEMBRANE RECEPTOR"/>
    <property type="match status" value="1"/>
</dbReference>
<dbReference type="InterPro" id="IPR039426">
    <property type="entry name" value="TonB-dep_rcpt-like"/>
</dbReference>
<evidence type="ECO:0000256" key="1">
    <source>
        <dbReference type="ARBA" id="ARBA00004571"/>
    </source>
</evidence>
<dbReference type="GO" id="GO:0015889">
    <property type="term" value="P:cobalamin transport"/>
    <property type="evidence" value="ECO:0007669"/>
    <property type="project" value="TreeGrafter"/>
</dbReference>
<proteinExistence type="inferred from homology"/>
<dbReference type="STRING" id="863227.GCA_000373005_04512"/>
<feature type="compositionally biased region" description="Low complexity" evidence="14">
    <location>
        <begin position="23"/>
        <end position="59"/>
    </location>
</feature>
<keyword evidence="11 12" id="KW-0998">Cell outer membrane</keyword>
<evidence type="ECO:0000313" key="19">
    <source>
        <dbReference type="Proteomes" id="UP000235777"/>
    </source>
</evidence>